<dbReference type="Gene3D" id="3.30.40.10">
    <property type="entry name" value="Zinc/RING finger domain, C3HC4 (zinc finger)"/>
    <property type="match status" value="1"/>
</dbReference>
<dbReference type="InterPro" id="IPR013083">
    <property type="entry name" value="Znf_RING/FYVE/PHD"/>
</dbReference>
<evidence type="ECO:0000256" key="5">
    <source>
        <dbReference type="ARBA" id="ARBA00022679"/>
    </source>
</evidence>
<sequence>MDTAEEGDICRVCRSEGTPDKPLYHPCVCTGSIKFIHQECLVQWLKHSRKEYCELCKHRFAFTPSRIYKCLFTGSVSSLLTLPLDMLSTENLLADCLQGCFVVTCTLCAFISLVWLREQIVHGGAPQWLEQNQQQPQHAPAPQPNEAPGPGQGVAENQPAPVAAEPPADNGPAAEVPDIQMDPAEDMELEDEAGAEDVADANNGAQDDMNWNALEWDRAAEELTWERMLGLDGSLVFLEHVFWVVSLNTLFILVFAFCPYHIGHFTVVGLGFEENVRASHFEGLITTIVGYILLAMLLILCHGLAALVRFQRSRHLLGVCYIVVKVSLLVVVEIGVFPLICGWWLDICSLEMFDASLKDRELSFDSAPGTTMFLHWLVGMVYVFYFASFILLLREVLRPGVLWFLRNLNDPDFNPVQEMIHLPIYRHLRRFILSVVVFGSIVLLMLWLPIRTIKLILPAFLPYNVMLYSDAPVSELSLELLLLQVVLPALLEQGHTRQWLKGLVRAWTVTAGYLLDLHSYLLGDQEENDDDADQQANNNQQRRNNNNAIPEGLHAAHQAILQQGGPVGVQPYHRPMKFTFRIVLLIVFMCVTLLVASLACLTLPVFTGRYLMSFWTGSAKIHELYTAACGLYVCWLSIRVITVLLSWMPQGRRAILLKVQEWTLMILKTVVVAVLLAGAIPLLLGLLFEMVIVAPLRVPLDQTPLFYPWQDWALGVLHAKIIAAITLMGPQWWLKTVIEQVYANGIRNIDLHFIIRKLAAPVICVLLVSLCVPYVISAGVTMEMQNLVQRRIYPFLLMVVMLLGILSFQIRQFKRLYEHIKNDKYLVGQRLVNYERKAAGRSSTATHSSSSQE</sequence>
<dbReference type="AlphaFoldDB" id="A0A674C817"/>
<dbReference type="GO" id="GO:0036503">
    <property type="term" value="P:ERAD pathway"/>
    <property type="evidence" value="ECO:0007669"/>
    <property type="project" value="TreeGrafter"/>
</dbReference>
<comment type="subunit">
    <text evidence="16">Interacts with DIO2. Interacts with SQLE.</text>
</comment>
<evidence type="ECO:0000256" key="14">
    <source>
        <dbReference type="ARBA" id="ARBA00022990"/>
    </source>
</evidence>
<evidence type="ECO:0000256" key="15">
    <source>
        <dbReference type="ARBA" id="ARBA00023136"/>
    </source>
</evidence>
<dbReference type="GO" id="GO:0008270">
    <property type="term" value="F:zinc ion binding"/>
    <property type="evidence" value="ECO:0007669"/>
    <property type="project" value="UniProtKB-KW"/>
</dbReference>
<feature type="transmembrane region" description="Helical" evidence="21">
    <location>
        <begin position="319"/>
        <end position="345"/>
    </location>
</feature>
<keyword evidence="5" id="KW-0808">Transferase</keyword>
<evidence type="ECO:0000256" key="11">
    <source>
        <dbReference type="ARBA" id="ARBA00022833"/>
    </source>
</evidence>
<keyword evidence="13 21" id="KW-1133">Transmembrane helix</keyword>
<feature type="transmembrane region" description="Helical" evidence="21">
    <location>
        <begin position="755"/>
        <end position="780"/>
    </location>
</feature>
<dbReference type="SUPFAM" id="SSF57850">
    <property type="entry name" value="RING/U-box"/>
    <property type="match status" value="1"/>
</dbReference>
<evidence type="ECO:0000256" key="8">
    <source>
        <dbReference type="ARBA" id="ARBA00022771"/>
    </source>
</evidence>
<keyword evidence="8" id="KW-0863">Zinc-finger</keyword>
<dbReference type="Ensembl" id="ENSSTUT00000084757.1">
    <property type="protein sequence ID" value="ENSSTUP00000079619.1"/>
    <property type="gene ID" value="ENSSTUG00000034953.1"/>
</dbReference>
<evidence type="ECO:0000256" key="20">
    <source>
        <dbReference type="SAM" id="MobiDB-lite"/>
    </source>
</evidence>
<feature type="transmembrane region" description="Helical" evidence="21">
    <location>
        <begin position="624"/>
        <end position="648"/>
    </location>
</feature>
<dbReference type="InterPro" id="IPR011016">
    <property type="entry name" value="Znf_RING-CH"/>
</dbReference>
<evidence type="ECO:0000256" key="4">
    <source>
        <dbReference type="ARBA" id="ARBA00012483"/>
    </source>
</evidence>
<evidence type="ECO:0000256" key="19">
    <source>
        <dbReference type="ARBA" id="ARBA00083917"/>
    </source>
</evidence>
<name>A0A674C817_SALTR</name>
<dbReference type="GO" id="GO:0061630">
    <property type="term" value="F:ubiquitin protein ligase activity"/>
    <property type="evidence" value="ECO:0007669"/>
    <property type="project" value="UniProtKB-EC"/>
</dbReference>
<evidence type="ECO:0000256" key="3">
    <source>
        <dbReference type="ARBA" id="ARBA00004906"/>
    </source>
</evidence>
<dbReference type="GO" id="GO:0005789">
    <property type="term" value="C:endoplasmic reticulum membrane"/>
    <property type="evidence" value="ECO:0007669"/>
    <property type="project" value="UniProtKB-SubCell"/>
</dbReference>
<dbReference type="GeneTree" id="ENSGT00940000155171"/>
<feature type="transmembrane region" description="Helical" evidence="21">
    <location>
        <begin position="373"/>
        <end position="393"/>
    </location>
</feature>
<dbReference type="Pfam" id="PF23113">
    <property type="entry name" value="MARCHF6_C"/>
    <property type="match status" value="1"/>
</dbReference>
<reference evidence="23" key="1">
    <citation type="submission" date="2025-08" db="UniProtKB">
        <authorList>
            <consortium name="Ensembl"/>
        </authorList>
    </citation>
    <scope>IDENTIFICATION</scope>
</reference>
<keyword evidence="9" id="KW-0833">Ubl conjugation pathway</keyword>
<feature type="transmembrane region" description="Helical" evidence="21">
    <location>
        <begin position="582"/>
        <end position="604"/>
    </location>
</feature>
<keyword evidence="12" id="KW-0832">Ubl conjugation</keyword>
<evidence type="ECO:0000313" key="24">
    <source>
        <dbReference type="Proteomes" id="UP000472277"/>
    </source>
</evidence>
<proteinExistence type="predicted"/>
<evidence type="ECO:0000256" key="12">
    <source>
        <dbReference type="ARBA" id="ARBA00022843"/>
    </source>
</evidence>
<protein>
    <recommendedName>
        <fullName evidence="17">E3 ubiquitin-protein ligase MARCHF6</fullName>
        <ecNumber evidence="4">2.3.2.27</ecNumber>
    </recommendedName>
    <alternativeName>
        <fullName evidence="19">Membrane-associated RING finger protein 6</fullName>
    </alternativeName>
    <alternativeName>
        <fullName evidence="18">Membrane-associated RING-CH protein VI</fullName>
    </alternativeName>
</protein>
<dbReference type="FunFam" id="3.30.40.10:FF:000096">
    <property type="entry name" value="E3 ubiquitin-protein ligase MARCH6"/>
    <property type="match status" value="1"/>
</dbReference>
<feature type="transmembrane region" description="Helical" evidence="21">
    <location>
        <begin position="473"/>
        <end position="491"/>
    </location>
</feature>
<dbReference type="EC" id="2.3.2.27" evidence="4"/>
<evidence type="ECO:0000256" key="21">
    <source>
        <dbReference type="SAM" id="Phobius"/>
    </source>
</evidence>
<feature type="transmembrane region" description="Helical" evidence="21">
    <location>
        <begin position="712"/>
        <end position="734"/>
    </location>
</feature>
<evidence type="ECO:0000259" key="22">
    <source>
        <dbReference type="PROSITE" id="PS51292"/>
    </source>
</evidence>
<accession>A0A674C817</accession>
<comment type="pathway">
    <text evidence="3">Protein modification; protein ubiquitination.</text>
</comment>
<evidence type="ECO:0000256" key="17">
    <source>
        <dbReference type="ARBA" id="ARBA00069012"/>
    </source>
</evidence>
<feature type="transmembrane region" description="Helical" evidence="21">
    <location>
        <begin position="283"/>
        <end position="307"/>
    </location>
</feature>
<reference evidence="23" key="2">
    <citation type="submission" date="2025-09" db="UniProtKB">
        <authorList>
            <consortium name="Ensembl"/>
        </authorList>
    </citation>
    <scope>IDENTIFICATION</scope>
</reference>
<feature type="transmembrane region" description="Helical" evidence="21">
    <location>
        <begin position="792"/>
        <end position="810"/>
    </location>
</feature>
<dbReference type="PANTHER" id="PTHR13145:SF0">
    <property type="entry name" value="E3 UBIQUITIN-PROTEIN LIGASE MARCHF6"/>
    <property type="match status" value="1"/>
</dbReference>
<dbReference type="SMART" id="SM00744">
    <property type="entry name" value="RINGv"/>
    <property type="match status" value="1"/>
</dbReference>
<evidence type="ECO:0000256" key="18">
    <source>
        <dbReference type="ARBA" id="ARBA00082010"/>
    </source>
</evidence>
<keyword evidence="7" id="KW-0479">Metal-binding</keyword>
<comment type="subcellular location">
    <subcellularLocation>
        <location evidence="2">Endoplasmic reticulum membrane</location>
        <topology evidence="2">Multi-pass membrane protein</topology>
    </subcellularLocation>
</comment>
<feature type="compositionally biased region" description="Low complexity" evidence="20">
    <location>
        <begin position="534"/>
        <end position="547"/>
    </location>
</feature>
<evidence type="ECO:0000256" key="6">
    <source>
        <dbReference type="ARBA" id="ARBA00022692"/>
    </source>
</evidence>
<feature type="region of interest" description="Disordered" evidence="20">
    <location>
        <begin position="528"/>
        <end position="547"/>
    </location>
</feature>
<evidence type="ECO:0000256" key="1">
    <source>
        <dbReference type="ARBA" id="ARBA00000900"/>
    </source>
</evidence>
<feature type="domain" description="RING-CH-type" evidence="22">
    <location>
        <begin position="2"/>
        <end position="63"/>
    </location>
</feature>
<feature type="transmembrane region" description="Helical" evidence="21">
    <location>
        <begin position="669"/>
        <end position="692"/>
    </location>
</feature>
<evidence type="ECO:0000313" key="23">
    <source>
        <dbReference type="Ensembl" id="ENSSTUP00000079619.1"/>
    </source>
</evidence>
<keyword evidence="6 21" id="KW-0812">Transmembrane</keyword>
<keyword evidence="24" id="KW-1185">Reference proteome</keyword>
<dbReference type="InterPro" id="IPR056521">
    <property type="entry name" value="MARCHF6-like_C"/>
</dbReference>
<keyword evidence="15 21" id="KW-0472">Membrane</keyword>
<feature type="transmembrane region" description="Helical" evidence="21">
    <location>
        <begin position="241"/>
        <end position="263"/>
    </location>
</feature>
<organism evidence="23 24">
    <name type="scientific">Salmo trutta</name>
    <name type="common">Brown trout</name>
    <dbReference type="NCBI Taxonomy" id="8032"/>
    <lineage>
        <taxon>Eukaryota</taxon>
        <taxon>Metazoa</taxon>
        <taxon>Chordata</taxon>
        <taxon>Craniata</taxon>
        <taxon>Vertebrata</taxon>
        <taxon>Euteleostomi</taxon>
        <taxon>Actinopterygii</taxon>
        <taxon>Neopterygii</taxon>
        <taxon>Teleostei</taxon>
        <taxon>Protacanthopterygii</taxon>
        <taxon>Salmoniformes</taxon>
        <taxon>Salmonidae</taxon>
        <taxon>Salmoninae</taxon>
        <taxon>Salmo</taxon>
    </lineage>
</organism>
<feature type="transmembrane region" description="Helical" evidence="21">
    <location>
        <begin position="431"/>
        <end position="453"/>
    </location>
</feature>
<keyword evidence="11" id="KW-0862">Zinc</keyword>
<evidence type="ECO:0000256" key="10">
    <source>
        <dbReference type="ARBA" id="ARBA00022824"/>
    </source>
</evidence>
<dbReference type="PANTHER" id="PTHR13145">
    <property type="entry name" value="SSM4 PROTEIN"/>
    <property type="match status" value="1"/>
</dbReference>
<dbReference type="Pfam" id="PF12906">
    <property type="entry name" value="RINGv"/>
    <property type="match status" value="1"/>
</dbReference>
<comment type="catalytic activity">
    <reaction evidence="1">
        <text>S-ubiquitinyl-[E2 ubiquitin-conjugating enzyme]-L-cysteine + [acceptor protein]-L-lysine = [E2 ubiquitin-conjugating enzyme]-L-cysteine + N(6)-ubiquitinyl-[acceptor protein]-L-lysine.</text>
        <dbReference type="EC" id="2.3.2.27"/>
    </reaction>
</comment>
<feature type="region of interest" description="Disordered" evidence="20">
    <location>
        <begin position="131"/>
        <end position="178"/>
    </location>
</feature>
<evidence type="ECO:0000256" key="7">
    <source>
        <dbReference type="ARBA" id="ARBA00022723"/>
    </source>
</evidence>
<keyword evidence="10" id="KW-0256">Endoplasmic reticulum</keyword>
<gene>
    <name evidence="23" type="primary">MARCHF6</name>
    <name evidence="23" type="synonym">LOC115157058</name>
</gene>
<dbReference type="Proteomes" id="UP000472277">
    <property type="component" value="Chromosome 21"/>
</dbReference>
<dbReference type="CDD" id="cd16702">
    <property type="entry name" value="RING_CH-C4HC3_MARCH6"/>
    <property type="match status" value="1"/>
</dbReference>
<evidence type="ECO:0000256" key="16">
    <source>
        <dbReference type="ARBA" id="ARBA00064724"/>
    </source>
</evidence>
<evidence type="ECO:0000256" key="13">
    <source>
        <dbReference type="ARBA" id="ARBA00022989"/>
    </source>
</evidence>
<evidence type="ECO:0000256" key="9">
    <source>
        <dbReference type="ARBA" id="ARBA00022786"/>
    </source>
</evidence>
<keyword evidence="14" id="KW-0007">Acetylation</keyword>
<dbReference type="PROSITE" id="PS51292">
    <property type="entry name" value="ZF_RING_CH"/>
    <property type="match status" value="1"/>
</dbReference>
<evidence type="ECO:0000256" key="2">
    <source>
        <dbReference type="ARBA" id="ARBA00004477"/>
    </source>
</evidence>